<dbReference type="Pfam" id="PF14030">
    <property type="entry name" value="DUF4245"/>
    <property type="match status" value="1"/>
</dbReference>
<evidence type="ECO:0000313" key="3">
    <source>
        <dbReference type="EMBL" id="MBB6626964.1"/>
    </source>
</evidence>
<proteinExistence type="predicted"/>
<name>A0A7X0RER7_9ACTN</name>
<keyword evidence="2" id="KW-0812">Transmembrane</keyword>
<feature type="region of interest" description="Disordered" evidence="1">
    <location>
        <begin position="1"/>
        <end position="29"/>
    </location>
</feature>
<reference evidence="3 4" key="1">
    <citation type="submission" date="2020-08" db="EMBL/GenBank/DDBJ databases">
        <authorList>
            <person name="Seo M.-J."/>
        </authorList>
    </citation>
    <scope>NUCLEOTIDE SEQUENCE [LARGE SCALE GENOMIC DNA]</scope>
    <source>
        <strain evidence="3 4">KIGAM211</strain>
    </source>
</reference>
<feature type="compositionally biased region" description="Low complexity" evidence="1">
    <location>
        <begin position="1"/>
        <end position="13"/>
    </location>
</feature>
<evidence type="ECO:0000313" key="4">
    <source>
        <dbReference type="Proteomes" id="UP000523955"/>
    </source>
</evidence>
<dbReference type="Proteomes" id="UP000523955">
    <property type="component" value="Unassembled WGS sequence"/>
</dbReference>
<dbReference type="InterPro" id="IPR025339">
    <property type="entry name" value="DUF4245"/>
</dbReference>
<protein>
    <submittedName>
        <fullName evidence="3">DUF4245 domain-containing protein</fullName>
    </submittedName>
</protein>
<keyword evidence="2" id="KW-1133">Transmembrane helix</keyword>
<keyword evidence="4" id="KW-1185">Reference proteome</keyword>
<dbReference type="AlphaFoldDB" id="A0A7X0RER7"/>
<keyword evidence="2" id="KW-0472">Membrane</keyword>
<dbReference type="RefSeq" id="WP_185252180.1">
    <property type="nucleotide sequence ID" value="NZ_JACKXE010000001.1"/>
</dbReference>
<dbReference type="EMBL" id="JACKXE010000001">
    <property type="protein sequence ID" value="MBB6626964.1"/>
    <property type="molecule type" value="Genomic_DNA"/>
</dbReference>
<organism evidence="3 4">
    <name type="scientific">Nocardioides luti</name>
    <dbReference type="NCBI Taxonomy" id="2761101"/>
    <lineage>
        <taxon>Bacteria</taxon>
        <taxon>Bacillati</taxon>
        <taxon>Actinomycetota</taxon>
        <taxon>Actinomycetes</taxon>
        <taxon>Propionibacteriales</taxon>
        <taxon>Nocardioidaceae</taxon>
        <taxon>Nocardioides</taxon>
    </lineage>
</organism>
<accession>A0A7X0RER7</accession>
<evidence type="ECO:0000256" key="2">
    <source>
        <dbReference type="SAM" id="Phobius"/>
    </source>
</evidence>
<sequence>MSEPGPETEPTTPSADGASAPAGQRPGRYPRTTNGLIGALVVTLLVIGAFVALRALNRDDLEVKPTAVDYLGLVKDAQAGGVELVYPTDLPQGWIADSVQYVPGDRPAWGIGMLTDAGKYVGLRQEDVSVDDLLATYVDENATEGDPISVSGSVAPEWRSFSDEGGDHAYAAEVGEDTVLVYGSADVQDLRTVLDALSTDPR</sequence>
<feature type="transmembrane region" description="Helical" evidence="2">
    <location>
        <begin position="36"/>
        <end position="56"/>
    </location>
</feature>
<comment type="caution">
    <text evidence="3">The sequence shown here is derived from an EMBL/GenBank/DDBJ whole genome shotgun (WGS) entry which is preliminary data.</text>
</comment>
<evidence type="ECO:0000256" key="1">
    <source>
        <dbReference type="SAM" id="MobiDB-lite"/>
    </source>
</evidence>
<gene>
    <name evidence="3" type="ORF">H5V45_06480</name>
</gene>